<dbReference type="SUPFAM" id="SSF55315">
    <property type="entry name" value="L30e-like"/>
    <property type="match status" value="1"/>
</dbReference>
<evidence type="ECO:0000313" key="3">
    <source>
        <dbReference type="EMBL" id="RJF93395.1"/>
    </source>
</evidence>
<dbReference type="PANTHER" id="PTHR34215">
    <property type="entry name" value="BLL0784 PROTEIN"/>
    <property type="match status" value="1"/>
</dbReference>
<evidence type="ECO:0000256" key="1">
    <source>
        <dbReference type="SAM" id="MobiDB-lite"/>
    </source>
</evidence>
<protein>
    <submittedName>
        <fullName evidence="3">DUF448 domain-containing protein</fullName>
    </submittedName>
</protein>
<evidence type="ECO:0000259" key="2">
    <source>
        <dbReference type="Pfam" id="PF04296"/>
    </source>
</evidence>
<dbReference type="Gene3D" id="3.30.1230.10">
    <property type="entry name" value="YlxR-like"/>
    <property type="match status" value="1"/>
</dbReference>
<dbReference type="InterPro" id="IPR037465">
    <property type="entry name" value="YlxR"/>
</dbReference>
<dbReference type="PANTHER" id="PTHR34215:SF1">
    <property type="entry name" value="YLXR DOMAIN-CONTAINING PROTEIN"/>
    <property type="match status" value="1"/>
</dbReference>
<dbReference type="Proteomes" id="UP000286100">
    <property type="component" value="Unassembled WGS sequence"/>
</dbReference>
<sequence>MSENSRRCILSGDKDARDGLIRLALGPDGMVAPDVRARAPGRGAWIGVDRAALDAANAKGKLKGALARAFKSGAVDAPADLGARIEDALRQDALNRLGLEARSGKLLTGSEKIEAAARSGQVRLLMHASDAGTDGNRKLDQAWRVGSGREGSAERGMVLPASRTILSLALGRENVVHIALTDRAAAERVAQAVSRWREFIGSEAEAEPCAKDAQGPSALNAHDGDGMGEDKGFEISR</sequence>
<dbReference type="OrthoDB" id="9799836at2"/>
<dbReference type="RefSeq" id="WP_119759672.1">
    <property type="nucleotide sequence ID" value="NZ_QYUM01000002.1"/>
</dbReference>
<feature type="region of interest" description="Disordered" evidence="1">
    <location>
        <begin position="204"/>
        <end position="237"/>
    </location>
</feature>
<name>A0A418WQ74_9SPHN</name>
<gene>
    <name evidence="3" type="ORF">D3876_03375</name>
</gene>
<dbReference type="Gene3D" id="3.30.1330.30">
    <property type="match status" value="1"/>
</dbReference>
<evidence type="ECO:0000313" key="4">
    <source>
        <dbReference type="Proteomes" id="UP000286100"/>
    </source>
</evidence>
<reference evidence="3 4" key="1">
    <citation type="submission" date="2018-09" db="EMBL/GenBank/DDBJ databases">
        <authorList>
            <person name="Zhu H."/>
        </authorList>
    </citation>
    <scope>NUCLEOTIDE SEQUENCE [LARGE SCALE GENOMIC DNA]</scope>
    <source>
        <strain evidence="3 4">K2R01-6</strain>
    </source>
</reference>
<feature type="compositionally biased region" description="Basic and acidic residues" evidence="1">
    <location>
        <begin position="222"/>
        <end position="237"/>
    </location>
</feature>
<dbReference type="Pfam" id="PF04296">
    <property type="entry name" value="YlxR"/>
    <property type="match status" value="1"/>
</dbReference>
<dbReference type="SUPFAM" id="SSF64376">
    <property type="entry name" value="YlxR-like"/>
    <property type="match status" value="1"/>
</dbReference>
<dbReference type="InterPro" id="IPR035931">
    <property type="entry name" value="YlxR-like_sf"/>
</dbReference>
<feature type="domain" description="YlxR" evidence="2">
    <location>
        <begin position="6"/>
        <end position="71"/>
    </location>
</feature>
<dbReference type="InterPro" id="IPR029064">
    <property type="entry name" value="Ribosomal_eL30-like_sf"/>
</dbReference>
<dbReference type="EMBL" id="QYUM01000002">
    <property type="protein sequence ID" value="RJF93395.1"/>
    <property type="molecule type" value="Genomic_DNA"/>
</dbReference>
<keyword evidence="4" id="KW-1185">Reference proteome</keyword>
<accession>A0A418WQ74</accession>
<organism evidence="3 4">
    <name type="scientific">Sphingomonas cavernae</name>
    <dbReference type="NCBI Taxonomy" id="2320861"/>
    <lineage>
        <taxon>Bacteria</taxon>
        <taxon>Pseudomonadati</taxon>
        <taxon>Pseudomonadota</taxon>
        <taxon>Alphaproteobacteria</taxon>
        <taxon>Sphingomonadales</taxon>
        <taxon>Sphingomonadaceae</taxon>
        <taxon>Sphingomonas</taxon>
    </lineage>
</organism>
<comment type="caution">
    <text evidence="3">The sequence shown here is derived from an EMBL/GenBank/DDBJ whole genome shotgun (WGS) entry which is preliminary data.</text>
</comment>
<dbReference type="InterPro" id="IPR007393">
    <property type="entry name" value="YlxR_dom"/>
</dbReference>
<proteinExistence type="predicted"/>
<dbReference type="AlphaFoldDB" id="A0A418WQ74"/>